<accession>A0A4E9E6G7</accession>
<name>A0A4E9E6G7_GIBZA</name>
<organism evidence="1">
    <name type="scientific">Gibberella zeae</name>
    <name type="common">Wheat head blight fungus</name>
    <name type="synonym">Fusarium graminearum</name>
    <dbReference type="NCBI Taxonomy" id="5518"/>
    <lineage>
        <taxon>Eukaryota</taxon>
        <taxon>Fungi</taxon>
        <taxon>Dikarya</taxon>
        <taxon>Ascomycota</taxon>
        <taxon>Pezizomycotina</taxon>
        <taxon>Sordariomycetes</taxon>
        <taxon>Hypocreomycetidae</taxon>
        <taxon>Hypocreales</taxon>
        <taxon>Nectriaceae</taxon>
        <taxon>Fusarium</taxon>
    </lineage>
</organism>
<gene>
    <name evidence="1" type="ORF">FUG_LOCUS145227</name>
</gene>
<sequence length="582" mass="66183">MIKTVRHNRLRTQCGICDQDLLRGDSFVPLRGGDPDTGSGTRLNRATYPGYCYSIVDFDDRSLCLVPNCYQCARSPEAVGLHAFCFDVYKNHCQVDNSIHRLWATRGQKNLWKGAPILQLDRESEVDIDLVRQKAETYGVGLLGRLPAELIQMIHKYSENEKFWRCISALRLARELSESQQDDTMLPLCNIVTWTRGESAVVRSEECSPYIRLILDRRGIRKIERFQERLPYEPARSNREAFVFACESEFRDVVATLEVRQFNVLQLQLPSHIRGFQVWDTPSPPRLEDCEFYGRVSQSMQLKTINLRAATGLTFFFAYSKLYAVHAHTHKSPHATRTCERLSKSRRASIISAYLPIPTGEEIISIAIRTRSSLKGGQSTGQKPFLLFRMKLAGDIAIGPYHSETHNDVVLGESSPKLFIYSSSGVGPATVFGTYPRRQEDDSISVPFPYPLFSNPPINYHANISSAPLEDVTCVWVREDENQFCHGVLLEYENGAQRALGDYRVGNYLPGTDRVKKHLKPSQICYLGPQDEGVDAYNFVVKASDHHDHDLNHDAEGWKCNSLSGVLEFWFSFERSVIRIVE</sequence>
<protein>
    <submittedName>
        <fullName evidence="1">Uncharacterized protein</fullName>
    </submittedName>
</protein>
<evidence type="ECO:0000313" key="1">
    <source>
        <dbReference type="EMBL" id="VIO55040.1"/>
    </source>
</evidence>
<proteinExistence type="predicted"/>
<reference evidence="1" key="1">
    <citation type="submission" date="2019-04" db="EMBL/GenBank/DDBJ databases">
        <authorList>
            <person name="Melise S."/>
            <person name="Noan J."/>
            <person name="Okalmin O."/>
        </authorList>
    </citation>
    <scope>NUCLEOTIDE SEQUENCE</scope>
    <source>
        <strain evidence="1">FN9</strain>
    </source>
</reference>
<dbReference type="AlphaFoldDB" id="A0A4E9E6G7"/>
<dbReference type="EMBL" id="CAAKMV010000111">
    <property type="protein sequence ID" value="VIO55040.1"/>
    <property type="molecule type" value="Genomic_DNA"/>
</dbReference>